<dbReference type="GO" id="GO:0003677">
    <property type="term" value="F:DNA binding"/>
    <property type="evidence" value="ECO:0007669"/>
    <property type="project" value="UniProtKB-UniRule"/>
</dbReference>
<dbReference type="GO" id="GO:0000160">
    <property type="term" value="P:phosphorelay signal transduction system"/>
    <property type="evidence" value="ECO:0007669"/>
    <property type="project" value="InterPro"/>
</dbReference>
<dbReference type="SMART" id="SM00862">
    <property type="entry name" value="Trans_reg_C"/>
    <property type="match status" value="1"/>
</dbReference>
<dbReference type="CDD" id="cd00383">
    <property type="entry name" value="trans_reg_C"/>
    <property type="match status" value="1"/>
</dbReference>
<evidence type="ECO:0000256" key="5">
    <source>
        <dbReference type="ARBA" id="ARBA00023163"/>
    </source>
</evidence>
<dbReference type="Gene3D" id="1.10.10.10">
    <property type="entry name" value="Winged helix-like DNA-binding domain superfamily/Winged helix DNA-binding domain"/>
    <property type="match status" value="2"/>
</dbReference>
<keyword evidence="2" id="KW-0677">Repeat</keyword>
<gene>
    <name evidence="9" type="ORF">EV193_101845</name>
</gene>
<keyword evidence="6" id="KW-0802">TPR repeat</keyword>
<dbReference type="InterPro" id="IPR011990">
    <property type="entry name" value="TPR-like_helical_dom_sf"/>
</dbReference>
<dbReference type="Gene3D" id="3.40.50.300">
    <property type="entry name" value="P-loop containing nucleotide triphosphate hydrolases"/>
    <property type="match status" value="1"/>
</dbReference>
<evidence type="ECO:0000256" key="1">
    <source>
        <dbReference type="ARBA" id="ARBA00005820"/>
    </source>
</evidence>
<dbReference type="CDD" id="cd15831">
    <property type="entry name" value="BTAD"/>
    <property type="match status" value="1"/>
</dbReference>
<evidence type="ECO:0000259" key="8">
    <source>
        <dbReference type="PROSITE" id="PS51755"/>
    </source>
</evidence>
<dbReference type="EMBL" id="SGWQ01000001">
    <property type="protein sequence ID" value="RZS44964.1"/>
    <property type="molecule type" value="Genomic_DNA"/>
</dbReference>
<keyword evidence="5" id="KW-0804">Transcription</keyword>
<feature type="domain" description="OmpR/PhoB-type" evidence="8">
    <location>
        <begin position="16"/>
        <end position="111"/>
    </location>
</feature>
<dbReference type="InterPro" id="IPR042197">
    <property type="entry name" value="Apaf_helical"/>
</dbReference>
<dbReference type="SUPFAM" id="SSF52540">
    <property type="entry name" value="P-loop containing nucleoside triphosphate hydrolases"/>
    <property type="match status" value="1"/>
</dbReference>
<dbReference type="InterPro" id="IPR002182">
    <property type="entry name" value="NB-ARC"/>
</dbReference>
<dbReference type="SUPFAM" id="SSF46894">
    <property type="entry name" value="C-terminal effector domain of the bipartite response regulators"/>
    <property type="match status" value="1"/>
</dbReference>
<dbReference type="Gene3D" id="1.10.8.430">
    <property type="entry name" value="Helical domain of apoptotic protease-activating factors"/>
    <property type="match status" value="1"/>
</dbReference>
<dbReference type="PANTHER" id="PTHR35807:SF1">
    <property type="entry name" value="TRANSCRIPTIONAL REGULATOR REDD"/>
    <property type="match status" value="1"/>
</dbReference>
<evidence type="ECO:0000256" key="7">
    <source>
        <dbReference type="PROSITE-ProRule" id="PRU01091"/>
    </source>
</evidence>
<dbReference type="InterPro" id="IPR001867">
    <property type="entry name" value="OmpR/PhoB-type_DNA-bd"/>
</dbReference>
<dbReference type="PROSITE" id="PS51755">
    <property type="entry name" value="OMPR_PHOB"/>
    <property type="match status" value="1"/>
</dbReference>
<keyword evidence="4 7" id="KW-0238">DNA-binding</keyword>
<evidence type="ECO:0000256" key="3">
    <source>
        <dbReference type="ARBA" id="ARBA00023015"/>
    </source>
</evidence>
<dbReference type="InterPro" id="IPR005158">
    <property type="entry name" value="BTAD"/>
</dbReference>
<dbReference type="InterPro" id="IPR016032">
    <property type="entry name" value="Sig_transdc_resp-reg_C-effctor"/>
</dbReference>
<dbReference type="AlphaFoldDB" id="A0A4Q7L6M1"/>
<evidence type="ECO:0000256" key="2">
    <source>
        <dbReference type="ARBA" id="ARBA00022737"/>
    </source>
</evidence>
<evidence type="ECO:0000313" key="10">
    <source>
        <dbReference type="Proteomes" id="UP000294257"/>
    </source>
</evidence>
<evidence type="ECO:0000313" key="9">
    <source>
        <dbReference type="EMBL" id="RZS44964.1"/>
    </source>
</evidence>
<keyword evidence="3" id="KW-0805">Transcription regulation</keyword>
<reference evidence="9 10" key="1">
    <citation type="submission" date="2019-02" db="EMBL/GenBank/DDBJ databases">
        <title>Genomic Encyclopedia of Type Strains, Phase IV (KMG-IV): sequencing the most valuable type-strain genomes for metagenomic binning, comparative biology and taxonomic classification.</title>
        <authorList>
            <person name="Goeker M."/>
        </authorList>
    </citation>
    <scope>NUCLEOTIDE SEQUENCE [LARGE SCALE GENOMIC DNA]</scope>
    <source>
        <strain evidence="9 10">DSM 101727</strain>
    </source>
</reference>
<dbReference type="SMART" id="SM00028">
    <property type="entry name" value="TPR"/>
    <property type="match status" value="6"/>
</dbReference>
<feature type="repeat" description="TPR" evidence="6">
    <location>
        <begin position="944"/>
        <end position="977"/>
    </location>
</feature>
<dbReference type="InterPro" id="IPR051677">
    <property type="entry name" value="AfsR-DnrI-RedD_regulator"/>
</dbReference>
<dbReference type="InterPro" id="IPR036388">
    <property type="entry name" value="WH-like_DNA-bd_sf"/>
</dbReference>
<comment type="caution">
    <text evidence="9">The sequence shown here is derived from an EMBL/GenBank/DDBJ whole genome shotgun (WGS) entry which is preliminary data.</text>
</comment>
<dbReference type="Gene3D" id="1.25.40.10">
    <property type="entry name" value="Tetratricopeptide repeat domain"/>
    <property type="match status" value="3"/>
</dbReference>
<evidence type="ECO:0000256" key="6">
    <source>
        <dbReference type="PROSITE-ProRule" id="PRU00339"/>
    </source>
</evidence>
<dbReference type="Pfam" id="PF03704">
    <property type="entry name" value="BTAD"/>
    <property type="match status" value="1"/>
</dbReference>
<feature type="repeat" description="TPR" evidence="6">
    <location>
        <begin position="824"/>
        <end position="857"/>
    </location>
</feature>
<dbReference type="PANTHER" id="PTHR35807">
    <property type="entry name" value="TRANSCRIPTIONAL REGULATOR REDD-RELATED"/>
    <property type="match status" value="1"/>
</dbReference>
<dbReference type="Proteomes" id="UP000294257">
    <property type="component" value="Unassembled WGS sequence"/>
</dbReference>
<dbReference type="InterPro" id="IPR019734">
    <property type="entry name" value="TPR_rpt"/>
</dbReference>
<dbReference type="GO" id="GO:0043531">
    <property type="term" value="F:ADP binding"/>
    <property type="evidence" value="ECO:0007669"/>
    <property type="project" value="InterPro"/>
</dbReference>
<dbReference type="InterPro" id="IPR027417">
    <property type="entry name" value="P-loop_NTPase"/>
</dbReference>
<proteinExistence type="inferred from homology"/>
<dbReference type="PRINTS" id="PR00364">
    <property type="entry name" value="DISEASERSIST"/>
</dbReference>
<dbReference type="GO" id="GO:0006355">
    <property type="term" value="P:regulation of DNA-templated transcription"/>
    <property type="evidence" value="ECO:0007669"/>
    <property type="project" value="InterPro"/>
</dbReference>
<name>A0A4Q7L6M1_9PSEU</name>
<feature type="repeat" description="TPR" evidence="6">
    <location>
        <begin position="740"/>
        <end position="773"/>
    </location>
</feature>
<dbReference type="Pfam" id="PF00931">
    <property type="entry name" value="NB-ARC"/>
    <property type="match status" value="1"/>
</dbReference>
<feature type="DNA-binding region" description="OmpR/PhoB-type" evidence="7">
    <location>
        <begin position="16"/>
        <end position="111"/>
    </location>
</feature>
<comment type="similarity">
    <text evidence="1">Belongs to the AfsR/DnrI/RedD regulatory family.</text>
</comment>
<evidence type="ECO:0000256" key="4">
    <source>
        <dbReference type="ARBA" id="ARBA00023125"/>
    </source>
</evidence>
<dbReference type="PROSITE" id="PS50005">
    <property type="entry name" value="TPR"/>
    <property type="match status" value="3"/>
</dbReference>
<dbReference type="Pfam" id="PF00486">
    <property type="entry name" value="Trans_reg_C"/>
    <property type="match status" value="1"/>
</dbReference>
<dbReference type="SMART" id="SM01043">
    <property type="entry name" value="BTAD"/>
    <property type="match status" value="1"/>
</dbReference>
<dbReference type="SUPFAM" id="SSF48452">
    <property type="entry name" value="TPR-like"/>
    <property type="match status" value="3"/>
</dbReference>
<dbReference type="Pfam" id="PF13424">
    <property type="entry name" value="TPR_12"/>
    <property type="match status" value="3"/>
</dbReference>
<accession>A0A4Q7L6M1</accession>
<protein>
    <submittedName>
        <fullName evidence="9">DNA-binding SARP family transcriptional activator</fullName>
    </submittedName>
</protein>
<keyword evidence="10" id="KW-1185">Reference proteome</keyword>
<organism evidence="9 10">
    <name type="scientific">Herbihabitans rhizosphaerae</name>
    <dbReference type="NCBI Taxonomy" id="1872711"/>
    <lineage>
        <taxon>Bacteria</taxon>
        <taxon>Bacillati</taxon>
        <taxon>Actinomycetota</taxon>
        <taxon>Actinomycetes</taxon>
        <taxon>Pseudonocardiales</taxon>
        <taxon>Pseudonocardiaceae</taxon>
        <taxon>Herbihabitans</taxon>
    </lineage>
</organism>
<sequence length="995" mass="108242">MWFSSGSPHTGASIGLPSPVVGLKVRVLGALEVLRSGEPVRVTSPRQRALLVTLAMAPGRSVSVEALAENVWGEDPPNSVRASLHTLVARLRSALGEDSIGTAANGYRLDVHPESVDVARFLRLIEVAERAGDGERDVLADAVALWRGEPVGVDAPGLVERYLLAVQRRADLDLAAGRHDGLAAELADLVARYPLREPLWERLIRALAATGRGAEALAAYAECRERLADELGVEPGEALRLLHAELLAADEPVSVPRRRELPRDIGHFTGRADEVRRLLDAGRAAVGRAVVISAIDGMAGIGKTTLAVRVARQLAPEFPDSQLWIDLYAHTPGQRPLGPNVALDRLLRAVGIPGAQVPEGLDERAALWRTTMAGRRSLIVLDNARDSEQVRPLLPGADGCLVLVTSRRRLVDLEGAHAVSLDVMPSSEALDLFTRVVGDDRPAAEPEASAEVVESCGRLPLAVRIAASRLRHRPQWTVRYFAARLRDEHRRLGELRTEGGDVIGVLEPSYQALDEDLRRQFRLLGLHPGADFDARAAAALADLPVEQAEDRLQRLVDANLLREPMPGRYQLHDLVRAYAIRLASGEPDRDAVLTRLTGYYLHGAGAAMNVAYPAERYRRPVVPRPHGAPPVEPADFGDAIAWLEAERANLLAIATDEQVVLVSRIVWRHLSRTNRLDDAWALYPRALEHARSAGDVSGELQVLISHSELYWLVGRLRESMRHSEQAAAVARATGDRAGEAQALAMLGLVHQQMGDPQSAADLYRQAIALGEDIDGDAGGAHVMGVSWSNLVWANWLLGRQADAYEAGLRGLDLARACGDTHGEATALGNLGYWCVDQGRYDEAIGYLERALEIARALGFRRAEANTLHSLGLACLGKQRYDEAGKHLHRALAIARDIGGREAEREALLGLSALAVKSGRPWLAVDWGQKALEVAYRFDDPSQRAETHHELGDTYESCGDIESAVEHWTAALLLYDEIGSPRAGELRATLERHVIG</sequence>